<dbReference type="InterPro" id="IPR005094">
    <property type="entry name" value="Endonuclease_MobA/VirD2"/>
</dbReference>
<dbReference type="RefSeq" id="WP_123206479.1">
    <property type="nucleotide sequence ID" value="NZ_RBEE01000028.1"/>
</dbReference>
<organism evidence="3 4">
    <name type="scientific">Pedobacter jejuensis</name>
    <dbReference type="NCBI Taxonomy" id="1268550"/>
    <lineage>
        <taxon>Bacteria</taxon>
        <taxon>Pseudomonadati</taxon>
        <taxon>Bacteroidota</taxon>
        <taxon>Sphingobacteriia</taxon>
        <taxon>Sphingobacteriales</taxon>
        <taxon>Sphingobacteriaceae</taxon>
        <taxon>Pedobacter</taxon>
    </lineage>
</organism>
<evidence type="ECO:0000256" key="1">
    <source>
        <dbReference type="SAM" id="MobiDB-lite"/>
    </source>
</evidence>
<proteinExistence type="predicted"/>
<dbReference type="Pfam" id="PF03432">
    <property type="entry name" value="Relaxase"/>
    <property type="match status" value="1"/>
</dbReference>
<name>A0A3N0BRT0_9SPHI</name>
<protein>
    <submittedName>
        <fullName evidence="3">Relaxase</fullName>
    </submittedName>
</protein>
<sequence length="418" mass="47770">MVAKISTGKSIRGMLHYNENKVIAGEARLIIASGFAGDIEKMTFQNKLQRFNHLTMLKPNVKTNAMHISLNFDSSEKLTLETLQQIATTYMDKIGFGDQPFLVYRHDDSAHLHVHIVSTNITAAAQRMDLHDIGRKLSEPARKAIEQEFHLIRAESRKFKHEPGIKAIDPEKVKYGHLPTKRALSNVITAVTRDYKFTSLAELNAVLKGFNVIATRGEEHTQMFEKKGLMYSILDTKGNAIGVPIKSSALYCKPTLRNLEKKFERNEEKRKPYKDELKQSIDKILKKYNQFTKPTFQAELKMNNIGLVLRQNEQGFIYGITFIDHRTKSVFNGSDLGKAYSAKTLTERFSDSDQVKTYLKPINPWPSYLKPETVSPAKTYLEPITQTNYLNDLLGKPQQDYPPLIPGRKKRRKKGLRI</sequence>
<feature type="region of interest" description="Disordered" evidence="1">
    <location>
        <begin position="397"/>
        <end position="418"/>
    </location>
</feature>
<keyword evidence="4" id="KW-1185">Reference proteome</keyword>
<dbReference type="OrthoDB" id="915634at2"/>
<accession>A0A3N0BRT0</accession>
<dbReference type="AlphaFoldDB" id="A0A3N0BRT0"/>
<gene>
    <name evidence="3" type="ORF">D7004_13935</name>
</gene>
<comment type="caution">
    <text evidence="3">The sequence shown here is derived from an EMBL/GenBank/DDBJ whole genome shotgun (WGS) entry which is preliminary data.</text>
</comment>
<dbReference type="Proteomes" id="UP000274046">
    <property type="component" value="Unassembled WGS sequence"/>
</dbReference>
<evidence type="ECO:0000259" key="2">
    <source>
        <dbReference type="Pfam" id="PF03432"/>
    </source>
</evidence>
<dbReference type="EMBL" id="RBEE01000028">
    <property type="protein sequence ID" value="RNL51773.1"/>
    <property type="molecule type" value="Genomic_DNA"/>
</dbReference>
<feature type="domain" description="MobA/VirD2-like nuclease" evidence="2">
    <location>
        <begin position="17"/>
        <end position="151"/>
    </location>
</feature>
<reference evidence="3 4" key="1">
    <citation type="submission" date="2018-10" db="EMBL/GenBank/DDBJ databases">
        <title>Genome sequencing of Pedobacter jejuensis TNB23.</title>
        <authorList>
            <person name="Cho Y.-J."/>
            <person name="Cho A."/>
            <person name="Kim O.-S."/>
        </authorList>
    </citation>
    <scope>NUCLEOTIDE SEQUENCE [LARGE SCALE GENOMIC DNA]</scope>
    <source>
        <strain evidence="3 4">TNB23</strain>
    </source>
</reference>
<feature type="compositionally biased region" description="Basic residues" evidence="1">
    <location>
        <begin position="407"/>
        <end position="418"/>
    </location>
</feature>
<evidence type="ECO:0000313" key="4">
    <source>
        <dbReference type="Proteomes" id="UP000274046"/>
    </source>
</evidence>
<evidence type="ECO:0000313" key="3">
    <source>
        <dbReference type="EMBL" id="RNL51773.1"/>
    </source>
</evidence>